<name>C4IFH2_CLOBU</name>
<evidence type="ECO:0000313" key="1">
    <source>
        <dbReference type="EMBL" id="EEP54456.1"/>
    </source>
</evidence>
<proteinExistence type="predicted"/>
<keyword evidence="2" id="KW-1185">Reference proteome</keyword>
<dbReference type="Proteomes" id="UP000003081">
    <property type="component" value="Unassembled WGS sequence"/>
</dbReference>
<dbReference type="eggNOG" id="ENOG5030C71">
    <property type="taxonomic scope" value="Bacteria"/>
</dbReference>
<dbReference type="HOGENOM" id="CLU_2952071_0_0_9"/>
<organism evidence="1 2">
    <name type="scientific">Clostridium butyricum E4 str. BoNT E BL5262</name>
    <dbReference type="NCBI Taxonomy" id="632245"/>
    <lineage>
        <taxon>Bacteria</taxon>
        <taxon>Bacillati</taxon>
        <taxon>Bacillota</taxon>
        <taxon>Clostridia</taxon>
        <taxon>Eubacteriales</taxon>
        <taxon>Clostridiaceae</taxon>
        <taxon>Clostridium</taxon>
    </lineage>
</organism>
<accession>C4IFH2</accession>
<dbReference type="EMBL" id="ACOM01000005">
    <property type="protein sequence ID" value="EEP54456.1"/>
    <property type="molecule type" value="Genomic_DNA"/>
</dbReference>
<dbReference type="RefSeq" id="WP_003411234.1">
    <property type="nucleotide sequence ID" value="NZ_ACOM01000005.1"/>
</dbReference>
<protein>
    <submittedName>
        <fullName evidence="1">Uncharacterized protein</fullName>
    </submittedName>
</protein>
<comment type="caution">
    <text evidence="1">The sequence shown here is derived from an EMBL/GenBank/DDBJ whole genome shotgun (WGS) entry which is preliminary data.</text>
</comment>
<reference evidence="1 2" key="1">
    <citation type="submission" date="2009-08" db="EMBL/GenBank/DDBJ databases">
        <authorList>
            <person name="Shrivastava S."/>
            <person name="Brinkac L.B."/>
            <person name="Brown J.L."/>
            <person name="Bruce D.B."/>
            <person name="Detter C."/>
            <person name="Green L.D."/>
            <person name="Munk C.A."/>
            <person name="Rogers Y.C."/>
            <person name="Tapia R."/>
            <person name="Sims D.R."/>
            <person name="Smith L.A."/>
            <person name="Smith T.J."/>
            <person name="Sutton G."/>
            <person name="Brettin T."/>
        </authorList>
    </citation>
    <scope>NUCLEOTIDE SEQUENCE [LARGE SCALE GENOMIC DNA]</scope>
    <source>
        <strain evidence="2">E4 str. BoNT E BL5262</strain>
    </source>
</reference>
<dbReference type="AlphaFoldDB" id="C4IFH2"/>
<gene>
    <name evidence="1" type="ORF">CLP_1676</name>
</gene>
<sequence>MAITKPVSFKNKEQDLVNFVQGKDFSYYVKELIRRDMKNANINVMNRDINIIEHKKRNKRITDYDI</sequence>
<evidence type="ECO:0000313" key="2">
    <source>
        <dbReference type="Proteomes" id="UP000003081"/>
    </source>
</evidence>